<evidence type="ECO:0000259" key="1">
    <source>
        <dbReference type="Pfam" id="PF01751"/>
    </source>
</evidence>
<dbReference type="Proteomes" id="UP000319650">
    <property type="component" value="Unassembled WGS sequence"/>
</dbReference>
<evidence type="ECO:0000313" key="3">
    <source>
        <dbReference type="Proteomes" id="UP000319650"/>
    </source>
</evidence>
<keyword evidence="2" id="KW-0413">Isomerase</keyword>
<reference evidence="2 3" key="1">
    <citation type="journal article" date="2017" name="Front. Cell. Infect. Microbiol.">
        <title>Whole Genome Sequence and Phylogenetic Analysis Show Helicobacter pylori Strains from Latin America Have Followed a Unique Evolution Pathway.</title>
        <authorList>
            <person name="Munoz-Ramirez Z.Y."/>
            <person name="Mendez-Tenorio A."/>
            <person name="Kato I."/>
            <person name="Bravo M.M."/>
            <person name="Rizzato C."/>
            <person name="Thorell K."/>
            <person name="Torres R.C."/>
            <person name="Aviles-Jimenez F."/>
            <person name="Camorlinga M."/>
            <person name="Canzian F."/>
            <person name="Torres J."/>
        </authorList>
    </citation>
    <scope>NUCLEOTIDE SEQUENCE [LARGE SCALE GENOMIC DNA]</scope>
    <source>
        <strain evidence="2 3">CM22351</strain>
    </source>
</reference>
<proteinExistence type="predicted"/>
<gene>
    <name evidence="2" type="ORF">B0X64_01680</name>
</gene>
<organism evidence="2 3">
    <name type="scientific">Helicobacter pylori</name>
    <name type="common">Campylobacter pylori</name>
    <dbReference type="NCBI Taxonomy" id="210"/>
    <lineage>
        <taxon>Bacteria</taxon>
        <taxon>Pseudomonadati</taxon>
        <taxon>Campylobacterota</taxon>
        <taxon>Epsilonproteobacteria</taxon>
        <taxon>Campylobacterales</taxon>
        <taxon>Helicobacteraceae</taxon>
        <taxon>Helicobacter</taxon>
    </lineage>
</organism>
<feature type="domain" description="Toprim" evidence="1">
    <location>
        <begin position="5"/>
        <end position="37"/>
    </location>
</feature>
<protein>
    <submittedName>
        <fullName evidence="2">DNA topoisomerase I</fullName>
    </submittedName>
</protein>
<evidence type="ECO:0000313" key="2">
    <source>
        <dbReference type="EMBL" id="OOQ41269.1"/>
    </source>
</evidence>
<accession>A0A4Y4XNK5</accession>
<dbReference type="InterPro" id="IPR023405">
    <property type="entry name" value="Topo_IA_core_domain"/>
</dbReference>
<dbReference type="AlphaFoldDB" id="A0A4Y4XNK5"/>
<dbReference type="Gene3D" id="3.40.50.140">
    <property type="match status" value="1"/>
</dbReference>
<feature type="non-terminal residue" evidence="2">
    <location>
        <position position="55"/>
    </location>
</feature>
<sequence length="55" mass="6211">MNNSVIIIESPNKVAKIKEITGASVFATIGHFMQLKSYDESNGFKPTFDYDQEKK</sequence>
<dbReference type="InterPro" id="IPR006171">
    <property type="entry name" value="TOPRIM_dom"/>
</dbReference>
<dbReference type="Pfam" id="PF01751">
    <property type="entry name" value="Toprim"/>
    <property type="match status" value="1"/>
</dbReference>
<name>A0A4Y4XNK5_HELPX</name>
<comment type="caution">
    <text evidence="2">The sequence shown here is derived from an EMBL/GenBank/DDBJ whole genome shotgun (WGS) entry which is preliminary data.</text>
</comment>
<dbReference type="GO" id="GO:0016853">
    <property type="term" value="F:isomerase activity"/>
    <property type="evidence" value="ECO:0007669"/>
    <property type="project" value="UniProtKB-KW"/>
</dbReference>
<dbReference type="SUPFAM" id="SSF56712">
    <property type="entry name" value="Prokaryotic type I DNA topoisomerase"/>
    <property type="match status" value="1"/>
</dbReference>
<dbReference type="RefSeq" id="WP_143429183.1">
    <property type="nucleotide sequence ID" value="NZ_MUPN01000199.1"/>
</dbReference>
<dbReference type="EMBL" id="MUPN01000199">
    <property type="protein sequence ID" value="OOQ41269.1"/>
    <property type="molecule type" value="Genomic_DNA"/>
</dbReference>